<keyword evidence="3" id="KW-1185">Reference proteome</keyword>
<gene>
    <name evidence="2" type="ORF">EWM64_g5206</name>
</gene>
<evidence type="ECO:0000259" key="1">
    <source>
        <dbReference type="Pfam" id="PF03644"/>
    </source>
</evidence>
<proteinExistence type="predicted"/>
<dbReference type="PANTHER" id="PTHR13246:SF1">
    <property type="entry name" value="CYTOSOLIC ENDO-BETA-N-ACETYLGLUCOSAMINIDASE"/>
    <property type="match status" value="1"/>
</dbReference>
<dbReference type="AlphaFoldDB" id="A0A4Y9ZVH2"/>
<sequence>MPLRGKEHPPSFKDNAPFFDSLADLDVWLEKPTGKLRGTIGFPDDHIPTDRHGKLLVCHDFKGGYAEVPSDVTYTFNFWHLCNVFVYFSHHRVTIPPSGWTTAAHRQGVKMLGTLIFEHKESEGDCLRLLFGKLPGSRTGPASPSNDDSVPVSPHYARVLAELADQRGFDGYLLNFEYPMGGGIGQTRALAAWIALLEAELKTKVGPYAEVIWYDSIVYTGQLRWQDRLNSYNLPFFIPSTGFFTNYTWPPHFPSLTAEYFRSLDPGLLSTRSPRTAPKTLQDIYTGVASGVAARTAAAASGATEPSSTSILPRSD</sequence>
<dbReference type="GO" id="GO:0033925">
    <property type="term" value="F:mannosyl-glycoprotein endo-beta-N-acetylglucosaminidase activity"/>
    <property type="evidence" value="ECO:0007669"/>
    <property type="project" value="UniProtKB-EC"/>
</dbReference>
<dbReference type="GO" id="GO:0005829">
    <property type="term" value="C:cytosol"/>
    <property type="evidence" value="ECO:0007669"/>
    <property type="project" value="UniProtKB-SubCell"/>
</dbReference>
<dbReference type="EMBL" id="SFCI01000613">
    <property type="protein sequence ID" value="TFY78802.1"/>
    <property type="molecule type" value="Genomic_DNA"/>
</dbReference>
<dbReference type="OrthoDB" id="284473at2759"/>
<dbReference type="Pfam" id="PF03644">
    <property type="entry name" value="Glyco_hydro_85"/>
    <property type="match status" value="1"/>
</dbReference>
<dbReference type="InterPro" id="IPR032979">
    <property type="entry name" value="ENGase"/>
</dbReference>
<organism evidence="2 3">
    <name type="scientific">Hericium alpestre</name>
    <dbReference type="NCBI Taxonomy" id="135208"/>
    <lineage>
        <taxon>Eukaryota</taxon>
        <taxon>Fungi</taxon>
        <taxon>Dikarya</taxon>
        <taxon>Basidiomycota</taxon>
        <taxon>Agaricomycotina</taxon>
        <taxon>Agaricomycetes</taxon>
        <taxon>Russulales</taxon>
        <taxon>Hericiaceae</taxon>
        <taxon>Hericium</taxon>
    </lineage>
</organism>
<evidence type="ECO:0000313" key="2">
    <source>
        <dbReference type="EMBL" id="TFY78802.1"/>
    </source>
</evidence>
<dbReference type="InterPro" id="IPR005201">
    <property type="entry name" value="TIM_ENGase"/>
</dbReference>
<name>A0A4Y9ZVH2_9AGAM</name>
<dbReference type="Gene3D" id="3.20.20.80">
    <property type="entry name" value="Glycosidases"/>
    <property type="match status" value="1"/>
</dbReference>
<dbReference type="STRING" id="135208.A0A4Y9ZVH2"/>
<protein>
    <recommendedName>
        <fullName evidence="1">Cytosolic endo-beta-N-acetylglucosaminidase TIM barrel domain-containing protein</fullName>
    </recommendedName>
</protein>
<evidence type="ECO:0000313" key="3">
    <source>
        <dbReference type="Proteomes" id="UP000298061"/>
    </source>
</evidence>
<accession>A0A4Y9ZVH2</accession>
<feature type="domain" description="Cytosolic endo-beta-N-acetylglucosaminidase TIM barrel" evidence="1">
    <location>
        <begin position="70"/>
        <end position="289"/>
    </location>
</feature>
<reference evidence="2 3" key="1">
    <citation type="submission" date="2019-02" db="EMBL/GenBank/DDBJ databases">
        <title>Genome sequencing of the rare red list fungi Hericium alpestre (H. flagellum).</title>
        <authorList>
            <person name="Buettner E."/>
            <person name="Kellner H."/>
        </authorList>
    </citation>
    <scope>NUCLEOTIDE SEQUENCE [LARGE SCALE GENOMIC DNA]</scope>
    <source>
        <strain evidence="2 3">DSM 108284</strain>
    </source>
</reference>
<dbReference type="PANTHER" id="PTHR13246">
    <property type="entry name" value="ENDO BETA N-ACETYLGLUCOSAMINIDASE"/>
    <property type="match status" value="1"/>
</dbReference>
<dbReference type="Proteomes" id="UP000298061">
    <property type="component" value="Unassembled WGS sequence"/>
</dbReference>
<comment type="caution">
    <text evidence="2">The sequence shown here is derived from an EMBL/GenBank/DDBJ whole genome shotgun (WGS) entry which is preliminary data.</text>
</comment>